<evidence type="ECO:0000256" key="2">
    <source>
        <dbReference type="SAM" id="Phobius"/>
    </source>
</evidence>
<feature type="transmembrane region" description="Helical" evidence="2">
    <location>
        <begin position="41"/>
        <end position="67"/>
    </location>
</feature>
<dbReference type="EMBL" id="AAMD01000026">
    <property type="protein sequence ID" value="EAU67828.1"/>
    <property type="molecule type" value="Genomic_DNA"/>
</dbReference>
<comment type="caution">
    <text evidence="3">The sequence shown here is derived from an EMBL/GenBank/DDBJ whole genome shotgun (WGS) entry which is preliminary data.</text>
</comment>
<feature type="transmembrane region" description="Helical" evidence="2">
    <location>
        <begin position="160"/>
        <end position="180"/>
    </location>
</feature>
<dbReference type="Proteomes" id="UP000032702">
    <property type="component" value="Unassembled WGS sequence"/>
</dbReference>
<proteinExistence type="predicted"/>
<keyword evidence="2" id="KW-0472">Membrane</keyword>
<feature type="region of interest" description="Disordered" evidence="1">
    <location>
        <begin position="1"/>
        <end position="24"/>
    </location>
</feature>
<feature type="transmembrane region" description="Helical" evidence="2">
    <location>
        <begin position="125"/>
        <end position="148"/>
    </location>
</feature>
<dbReference type="AlphaFoldDB" id="Q097B0"/>
<name>Q097B0_STIAD</name>
<accession>Q097B0</accession>
<evidence type="ECO:0000256" key="1">
    <source>
        <dbReference type="SAM" id="MobiDB-lite"/>
    </source>
</evidence>
<keyword evidence="2" id="KW-1133">Transmembrane helix</keyword>
<feature type="transmembrane region" description="Helical" evidence="2">
    <location>
        <begin position="87"/>
        <end position="113"/>
    </location>
</feature>
<keyword evidence="2" id="KW-0812">Transmembrane</keyword>
<protein>
    <submittedName>
        <fullName evidence="3">Uncharacterized protein</fullName>
    </submittedName>
</protein>
<sequence length="203" mass="22078">MTTLCGRARQRAPSGVNGDARHTRRHGMAWSKTPWSAKNGLGFGLVAGLVFALAECLASLLGGTGVLEPLRYAASVVLGSRALMDMPLGLTAFAGLGVHLLLAAFFGLAYSLVDARMAMELRPQGAHQAAMGMLFALGIWGVTFQFVARGHYPWFLSVPQFFQLVLHAVFYGLPLGLLFAMAERRRVALAEFEERTLEERTPR</sequence>
<gene>
    <name evidence="3" type="ORF">STIAU_3100</name>
</gene>
<evidence type="ECO:0000313" key="3">
    <source>
        <dbReference type="EMBL" id="EAU67828.1"/>
    </source>
</evidence>
<reference evidence="3 4" key="1">
    <citation type="submission" date="2006-04" db="EMBL/GenBank/DDBJ databases">
        <authorList>
            <person name="Nierman W.C."/>
        </authorList>
    </citation>
    <scope>NUCLEOTIDE SEQUENCE [LARGE SCALE GENOMIC DNA]</scope>
    <source>
        <strain evidence="3 4">DW4/3-1</strain>
    </source>
</reference>
<organism evidence="3 4">
    <name type="scientific">Stigmatella aurantiaca (strain DW4/3-1)</name>
    <dbReference type="NCBI Taxonomy" id="378806"/>
    <lineage>
        <taxon>Bacteria</taxon>
        <taxon>Pseudomonadati</taxon>
        <taxon>Myxococcota</taxon>
        <taxon>Myxococcia</taxon>
        <taxon>Myxococcales</taxon>
        <taxon>Cystobacterineae</taxon>
        <taxon>Archangiaceae</taxon>
        <taxon>Stigmatella</taxon>
    </lineage>
</organism>
<evidence type="ECO:0000313" key="4">
    <source>
        <dbReference type="Proteomes" id="UP000032702"/>
    </source>
</evidence>